<evidence type="ECO:0000313" key="2">
    <source>
        <dbReference type="EMBL" id="TMR21191.1"/>
    </source>
</evidence>
<organism evidence="2 3">
    <name type="scientific">Nonomuraea zeae</name>
    <dbReference type="NCBI Taxonomy" id="1642303"/>
    <lineage>
        <taxon>Bacteria</taxon>
        <taxon>Bacillati</taxon>
        <taxon>Actinomycetota</taxon>
        <taxon>Actinomycetes</taxon>
        <taxon>Streptosporangiales</taxon>
        <taxon>Streptosporangiaceae</taxon>
        <taxon>Nonomuraea</taxon>
    </lineage>
</organism>
<feature type="signal peptide" evidence="1">
    <location>
        <begin position="1"/>
        <end position="44"/>
    </location>
</feature>
<keyword evidence="3" id="KW-1185">Reference proteome</keyword>
<name>A0A5S4FLV3_9ACTN</name>
<gene>
    <name evidence="2" type="ORF">ETD85_51305</name>
</gene>
<comment type="caution">
    <text evidence="2">The sequence shown here is derived from an EMBL/GenBank/DDBJ whole genome shotgun (WGS) entry which is preliminary data.</text>
</comment>
<dbReference type="EMBL" id="VCKX01000302">
    <property type="protein sequence ID" value="TMR21191.1"/>
    <property type="molecule type" value="Genomic_DNA"/>
</dbReference>
<feature type="chain" id="PRO_5024330052" evidence="1">
    <location>
        <begin position="45"/>
        <end position="216"/>
    </location>
</feature>
<protein>
    <submittedName>
        <fullName evidence="2">Uncharacterized protein</fullName>
    </submittedName>
</protein>
<reference evidence="2 3" key="1">
    <citation type="submission" date="2019-05" db="EMBL/GenBank/DDBJ databases">
        <title>Draft genome sequence of Nonomuraea zeae DSM 100528.</title>
        <authorList>
            <person name="Saricaoglu S."/>
            <person name="Isik K."/>
        </authorList>
    </citation>
    <scope>NUCLEOTIDE SEQUENCE [LARGE SCALE GENOMIC DNA]</scope>
    <source>
        <strain evidence="2 3">DSM 100528</strain>
    </source>
</reference>
<dbReference type="RefSeq" id="WP_138697138.1">
    <property type="nucleotide sequence ID" value="NZ_JBHSAZ010000112.1"/>
</dbReference>
<keyword evidence="1" id="KW-0732">Signal</keyword>
<accession>A0A5S4FLV3</accession>
<sequence>MLSKSLSRRRFFGTAGRIRAFVRCSLTLLLSLAVLFGGATVASAAQEDPIAEALSRVANDTWTDADLDLIRSDPELAGQVADPKAPVETGVDASEKEEATTSAICGAWVDVWYRKRSLLGSTLYVWHHRVVYCRDGARVTRWQNRYDYITDSQSVVYVRGLQVNQAGAVPAASSWSHLQRIVELCVVKYGCYSTYKPHSLITVRGNGTYTYSGANG</sequence>
<dbReference type="Proteomes" id="UP000306628">
    <property type="component" value="Unassembled WGS sequence"/>
</dbReference>
<dbReference type="OrthoDB" id="4241903at2"/>
<proteinExistence type="predicted"/>
<evidence type="ECO:0000256" key="1">
    <source>
        <dbReference type="SAM" id="SignalP"/>
    </source>
</evidence>
<evidence type="ECO:0000313" key="3">
    <source>
        <dbReference type="Proteomes" id="UP000306628"/>
    </source>
</evidence>
<dbReference type="AlphaFoldDB" id="A0A5S4FLV3"/>